<feature type="region of interest" description="Disordered" evidence="1">
    <location>
        <begin position="717"/>
        <end position="772"/>
    </location>
</feature>
<evidence type="ECO:0000313" key="3">
    <source>
        <dbReference type="EMBL" id="CAK9086235.1"/>
    </source>
</evidence>
<comment type="caution">
    <text evidence="3">The sequence shown here is derived from an EMBL/GenBank/DDBJ whole genome shotgun (WGS) entry which is preliminary data.</text>
</comment>
<protein>
    <recommendedName>
        <fullName evidence="5">Dolichyldiphosphatase</fullName>
    </recommendedName>
</protein>
<evidence type="ECO:0000256" key="1">
    <source>
        <dbReference type="SAM" id="MobiDB-lite"/>
    </source>
</evidence>
<dbReference type="Gene3D" id="2.130.10.30">
    <property type="entry name" value="Regulator of chromosome condensation 1/beta-lactamase-inhibitor protein II"/>
    <property type="match status" value="2"/>
</dbReference>
<evidence type="ECO:0008006" key="5">
    <source>
        <dbReference type="Google" id="ProtNLM"/>
    </source>
</evidence>
<feature type="region of interest" description="Disordered" evidence="1">
    <location>
        <begin position="781"/>
        <end position="800"/>
    </location>
</feature>
<evidence type="ECO:0000256" key="2">
    <source>
        <dbReference type="SAM" id="Phobius"/>
    </source>
</evidence>
<dbReference type="Proteomes" id="UP001642484">
    <property type="component" value="Unassembled WGS sequence"/>
</dbReference>
<keyword evidence="4" id="KW-1185">Reference proteome</keyword>
<dbReference type="PANTHER" id="PTHR45982">
    <property type="entry name" value="REGULATOR OF CHROMOSOME CONDENSATION"/>
    <property type="match status" value="1"/>
</dbReference>
<accession>A0ABP0QDB5</accession>
<keyword evidence="2" id="KW-1133">Transmembrane helix</keyword>
<dbReference type="PANTHER" id="PTHR45982:SF1">
    <property type="entry name" value="REGULATOR OF CHROMOSOME CONDENSATION"/>
    <property type="match status" value="1"/>
</dbReference>
<feature type="compositionally biased region" description="Low complexity" evidence="1">
    <location>
        <begin position="724"/>
        <end position="772"/>
    </location>
</feature>
<gene>
    <name evidence="3" type="ORF">CCMP2556_LOCUS41800</name>
</gene>
<keyword evidence="2" id="KW-0812">Transmembrane</keyword>
<evidence type="ECO:0000313" key="4">
    <source>
        <dbReference type="Proteomes" id="UP001642484"/>
    </source>
</evidence>
<dbReference type="InterPro" id="IPR009091">
    <property type="entry name" value="RCC1/BLIP-II"/>
</dbReference>
<sequence>MFKLFIRNGVPRLPGDVTLPHDTRFIDWVAVVYSYIPFVIPLLVFCELLITRGTRQLSILLFTGMTTLANELLVKPFCALPRPGALGPAPGVLTNSLGEHAGSCNTSCGMPSSHSTMAIGFLMLTMFDGIIRVKPDTFLLSQEEVEMQQTLREMISVTPLAPKRVMGNTEFLGFFFTWMILLGMLQHNYAPVAMRVFVRCPRLADPSSVVFTSKKRIGRRQPSAKGARSKVLHGQSAVEEASLHPVLVAMRHAALVLVAIAFLSVHSQRLYHTDGAWAALIDGAVTTWGDPERGGVSLGDTGVLDDVVDLVATSSAFVALKSDGSLVSWGRADEGGTVPNRGDGPTPADTEESVVKVVASAHALCALQADGCVIFWGRFGEVSADAVWKNSSQSCGVRDIFASTEAFAVLKYDGAVITWDEEGEHLQHVAVSPDSEGLGEAPSVSNPVIDMVGGFHSFAALKSDGTVITFGHQEYGGDSSSVQKDLRDVLRIEDRGIFHRGFVAWKANSTAVIWGHEKSGVPLSSQVITGVRQVELMLRRHWAGAVLKTDGTAFAFGNALWAFGDVGEAQGRLQNLRQILCPRYACAALREDGSVVTWGQKAFGGSGGPGVQNVSELFGTPYSFVALLRDPRHGSSSEGLHAIAWGHSHYGGDLNFPERLPRALHNVKTIHSHCDGLNNGVFIAERNDHDGLQFQAWGDPRYGASLPSFNTATSRLLFGPPNFTSTTRSRSSTTRSRSSTTRTSRSSTTTTSSATTTTATTTTATTTTSTTATATTNTATTTTLTTGTGTSTTTSILTPT</sequence>
<name>A0ABP0QDB5_9DINO</name>
<keyword evidence="2" id="KW-0472">Membrane</keyword>
<feature type="transmembrane region" description="Helical" evidence="2">
    <location>
        <begin position="171"/>
        <end position="189"/>
    </location>
</feature>
<reference evidence="3 4" key="1">
    <citation type="submission" date="2024-02" db="EMBL/GenBank/DDBJ databases">
        <authorList>
            <person name="Chen Y."/>
            <person name="Shah S."/>
            <person name="Dougan E. K."/>
            <person name="Thang M."/>
            <person name="Chan C."/>
        </authorList>
    </citation>
    <scope>NUCLEOTIDE SEQUENCE [LARGE SCALE GENOMIC DNA]</scope>
</reference>
<dbReference type="EMBL" id="CAXAMN010024384">
    <property type="protein sequence ID" value="CAK9086235.1"/>
    <property type="molecule type" value="Genomic_DNA"/>
</dbReference>
<dbReference type="SUPFAM" id="SSF50985">
    <property type="entry name" value="RCC1/BLIP-II"/>
    <property type="match status" value="2"/>
</dbReference>
<proteinExistence type="predicted"/>
<dbReference type="InterPro" id="IPR051553">
    <property type="entry name" value="Ran_GTPase-activating"/>
</dbReference>
<organism evidence="3 4">
    <name type="scientific">Durusdinium trenchii</name>
    <dbReference type="NCBI Taxonomy" id="1381693"/>
    <lineage>
        <taxon>Eukaryota</taxon>
        <taxon>Sar</taxon>
        <taxon>Alveolata</taxon>
        <taxon>Dinophyceae</taxon>
        <taxon>Suessiales</taxon>
        <taxon>Symbiodiniaceae</taxon>
        <taxon>Durusdinium</taxon>
    </lineage>
</organism>
<feature type="transmembrane region" description="Helical" evidence="2">
    <location>
        <begin position="28"/>
        <end position="50"/>
    </location>
</feature>